<dbReference type="AlphaFoldDB" id="A0AAD5Z6U7"/>
<evidence type="ECO:0000259" key="1">
    <source>
        <dbReference type="SMART" id="SM00256"/>
    </source>
</evidence>
<accession>A0AAD5Z6U7</accession>
<dbReference type="PANTHER" id="PTHR33110">
    <property type="entry name" value="F-BOX/KELCH-REPEAT PROTEIN-RELATED"/>
    <property type="match status" value="1"/>
</dbReference>
<sequence>MRKKGSFSSSSEFRDRAYLPPEVVELISEKVKSITDYVRFRAVCSPWRSASLPKPRHPFPPQLPWLMLPHCWNDLSWIDASVRRLRDDSGLPYYNTFFIYSGGHMGSFSRGKMIFSTDLTDPNCLITVFLAESWVICCQIGDPCWTRVDCCLSYLSSYSDVTYYNGRFYFIYDYDEGMAIIDLNGHEERIAPMPDLRRVRKYFVEGKSGVYVLVICPEEKFELYQFLEQSMKLEPIIDTSDSVAIFYGDYYPCLAVSIDDLGSLDGDSVFMEHKCADYDWKCSWKCAIGSHCNIYSAQRDEENNEHLVPGVDKKTRCLVVQVMWFQPSFF</sequence>
<organism evidence="2 3">
    <name type="scientific">Rhynchospora tenuis</name>
    <dbReference type="NCBI Taxonomy" id="198213"/>
    <lineage>
        <taxon>Eukaryota</taxon>
        <taxon>Viridiplantae</taxon>
        <taxon>Streptophyta</taxon>
        <taxon>Embryophyta</taxon>
        <taxon>Tracheophyta</taxon>
        <taxon>Spermatophyta</taxon>
        <taxon>Magnoliopsida</taxon>
        <taxon>Liliopsida</taxon>
        <taxon>Poales</taxon>
        <taxon>Cyperaceae</taxon>
        <taxon>Cyperoideae</taxon>
        <taxon>Rhynchosporeae</taxon>
        <taxon>Rhynchospora</taxon>
    </lineage>
</organism>
<dbReference type="EMBL" id="JAMRDG010000002">
    <property type="protein sequence ID" value="KAJ3687983.1"/>
    <property type="molecule type" value="Genomic_DNA"/>
</dbReference>
<keyword evidence="3" id="KW-1185">Reference proteome</keyword>
<comment type="caution">
    <text evidence="2">The sequence shown here is derived from an EMBL/GenBank/DDBJ whole genome shotgun (WGS) entry which is preliminary data.</text>
</comment>
<dbReference type="SMART" id="SM00256">
    <property type="entry name" value="FBOX"/>
    <property type="match status" value="1"/>
</dbReference>
<feature type="domain" description="F-box" evidence="1">
    <location>
        <begin position="19"/>
        <end position="59"/>
    </location>
</feature>
<gene>
    <name evidence="2" type="ORF">LUZ61_017147</name>
</gene>
<dbReference type="Proteomes" id="UP001210211">
    <property type="component" value="Unassembled WGS sequence"/>
</dbReference>
<evidence type="ECO:0000313" key="2">
    <source>
        <dbReference type="EMBL" id="KAJ3687983.1"/>
    </source>
</evidence>
<proteinExistence type="predicted"/>
<evidence type="ECO:0000313" key="3">
    <source>
        <dbReference type="Proteomes" id="UP001210211"/>
    </source>
</evidence>
<dbReference type="Pfam" id="PF03478">
    <property type="entry name" value="Beta-prop_KIB1-4"/>
    <property type="match status" value="1"/>
</dbReference>
<reference evidence="2 3" key="1">
    <citation type="journal article" date="2022" name="Cell">
        <title>Repeat-based holocentromeres influence genome architecture and karyotype evolution.</title>
        <authorList>
            <person name="Hofstatter P.G."/>
            <person name="Thangavel G."/>
            <person name="Lux T."/>
            <person name="Neumann P."/>
            <person name="Vondrak T."/>
            <person name="Novak P."/>
            <person name="Zhang M."/>
            <person name="Costa L."/>
            <person name="Castellani M."/>
            <person name="Scott A."/>
            <person name="Toegelov H."/>
            <person name="Fuchs J."/>
            <person name="Mata-Sucre Y."/>
            <person name="Dias Y."/>
            <person name="Vanzela A.L.L."/>
            <person name="Huettel B."/>
            <person name="Almeida C.C.S."/>
            <person name="Simkova H."/>
            <person name="Souza G."/>
            <person name="Pedrosa-Harand A."/>
            <person name="Macas J."/>
            <person name="Mayer K.F.X."/>
            <person name="Houben A."/>
            <person name="Marques A."/>
        </authorList>
    </citation>
    <scope>NUCLEOTIDE SEQUENCE [LARGE SCALE GENOMIC DNA]</scope>
    <source>
        <strain evidence="2">RhyTen1mFocal</strain>
    </source>
</reference>
<dbReference type="InterPro" id="IPR005174">
    <property type="entry name" value="KIB1-4_b-propeller"/>
</dbReference>
<dbReference type="InterPro" id="IPR001810">
    <property type="entry name" value="F-box_dom"/>
</dbReference>
<name>A0AAD5Z6U7_9POAL</name>
<protein>
    <recommendedName>
        <fullName evidence="1">F-box domain-containing protein</fullName>
    </recommendedName>
</protein>